<accession>A0A6B1FC72</accession>
<reference evidence="2" key="1">
    <citation type="submission" date="2019-09" db="EMBL/GenBank/DDBJ databases">
        <title>Characterisation of the sponge microbiome using genome-centric metagenomics.</title>
        <authorList>
            <person name="Engelberts J.P."/>
            <person name="Robbins S.J."/>
            <person name="De Goeij J.M."/>
            <person name="Aranda M."/>
            <person name="Bell S.C."/>
            <person name="Webster N.S."/>
        </authorList>
    </citation>
    <scope>NUCLEOTIDE SEQUENCE</scope>
    <source>
        <strain evidence="2">SB0676_bin_10</strain>
    </source>
</reference>
<evidence type="ECO:0000256" key="1">
    <source>
        <dbReference type="SAM" id="MobiDB-lite"/>
    </source>
</evidence>
<protein>
    <submittedName>
        <fullName evidence="2">Uncharacterized protein</fullName>
    </submittedName>
</protein>
<name>A0A6B1FC72_9SYNE</name>
<gene>
    <name evidence="2" type="ORF">F4162_06220</name>
</gene>
<feature type="region of interest" description="Disordered" evidence="1">
    <location>
        <begin position="1"/>
        <end position="42"/>
    </location>
</feature>
<dbReference type="AlphaFoldDB" id="A0A6B1FC72"/>
<evidence type="ECO:0000313" key="2">
    <source>
        <dbReference type="EMBL" id="MYG38563.1"/>
    </source>
</evidence>
<comment type="caution">
    <text evidence="2">The sequence shown here is derived from an EMBL/GenBank/DDBJ whole genome shotgun (WGS) entry which is preliminary data.</text>
</comment>
<feature type="compositionally biased region" description="Low complexity" evidence="1">
    <location>
        <begin position="30"/>
        <end position="42"/>
    </location>
</feature>
<sequence length="161" mass="17739">MAITRKSAGRDTAQSFVSGRGRSQRWSQGAKRASPAPRANNNPPGLAGIHWLANRALLASLLIPTVLCVLELQMRRNLSHTYTALQDARTMQQLLMDSRAQLMAALDTIDVSGQTEQGGLSIGQDLEPLLLPPPPRRRLKHRSPFQNLGRWIKAGPVLRGY</sequence>
<proteinExistence type="predicted"/>
<dbReference type="EMBL" id="VYDO01000202">
    <property type="protein sequence ID" value="MYG38563.1"/>
    <property type="molecule type" value="Genomic_DNA"/>
</dbReference>
<organism evidence="2">
    <name type="scientific">Synechococcus sp. SB0676_bin_10</name>
    <dbReference type="NCBI Taxonomy" id="2604869"/>
    <lineage>
        <taxon>Bacteria</taxon>
        <taxon>Bacillati</taxon>
        <taxon>Cyanobacteriota</taxon>
        <taxon>Cyanophyceae</taxon>
        <taxon>Synechococcales</taxon>
        <taxon>Synechococcaceae</taxon>
        <taxon>Synechococcus</taxon>
    </lineage>
</organism>